<evidence type="ECO:0000313" key="3">
    <source>
        <dbReference type="Proteomes" id="UP000618795"/>
    </source>
</evidence>
<evidence type="ECO:0000313" key="2">
    <source>
        <dbReference type="EMBL" id="GGU90324.1"/>
    </source>
</evidence>
<protein>
    <submittedName>
        <fullName evidence="2">Uncharacterized protein</fullName>
    </submittedName>
</protein>
<gene>
    <name evidence="2" type="ORF">GCM10010260_25930</name>
</gene>
<sequence>MWGLVAAGLFALTGYLAGSAVGHLGLMGHPLALRTTHCWTTGPSTTSRGGSTGGDWDCTGLAASGGRTHRITATGFTSYPVSMPVRVAQEPWGSWVPVDQGGWNKAGRALSPLVPLALAVTFARWTLISYRGWRNSRRLPTGSSE</sequence>
<reference evidence="2" key="2">
    <citation type="submission" date="2020-09" db="EMBL/GenBank/DDBJ databases">
        <authorList>
            <person name="Sun Q."/>
            <person name="Ohkuma M."/>
        </authorList>
    </citation>
    <scope>NUCLEOTIDE SEQUENCE</scope>
    <source>
        <strain evidence="2">JCM 4369</strain>
    </source>
</reference>
<keyword evidence="1" id="KW-1133">Transmembrane helix</keyword>
<organism evidence="2 3">
    <name type="scientific">Streptomyces filipinensis</name>
    <dbReference type="NCBI Taxonomy" id="66887"/>
    <lineage>
        <taxon>Bacteria</taxon>
        <taxon>Bacillati</taxon>
        <taxon>Actinomycetota</taxon>
        <taxon>Actinomycetes</taxon>
        <taxon>Kitasatosporales</taxon>
        <taxon>Streptomycetaceae</taxon>
        <taxon>Streptomyces</taxon>
    </lineage>
</organism>
<comment type="caution">
    <text evidence="2">The sequence shown here is derived from an EMBL/GenBank/DDBJ whole genome shotgun (WGS) entry which is preliminary data.</text>
</comment>
<name>A0A918I9Y8_9ACTN</name>
<keyword evidence="1" id="KW-0812">Transmembrane</keyword>
<keyword evidence="3" id="KW-1185">Reference proteome</keyword>
<dbReference type="Proteomes" id="UP000618795">
    <property type="component" value="Unassembled WGS sequence"/>
</dbReference>
<evidence type="ECO:0000256" key="1">
    <source>
        <dbReference type="SAM" id="Phobius"/>
    </source>
</evidence>
<proteinExistence type="predicted"/>
<dbReference type="AlphaFoldDB" id="A0A918I9Y8"/>
<dbReference type="EMBL" id="BMTD01000004">
    <property type="protein sequence ID" value="GGU90324.1"/>
    <property type="molecule type" value="Genomic_DNA"/>
</dbReference>
<feature type="transmembrane region" description="Helical" evidence="1">
    <location>
        <begin position="109"/>
        <end position="128"/>
    </location>
</feature>
<accession>A0A918I9Y8</accession>
<reference evidence="2" key="1">
    <citation type="journal article" date="2014" name="Int. J. Syst. Evol. Microbiol.">
        <title>Complete genome sequence of Corynebacterium casei LMG S-19264T (=DSM 44701T), isolated from a smear-ripened cheese.</title>
        <authorList>
            <consortium name="US DOE Joint Genome Institute (JGI-PGF)"/>
            <person name="Walter F."/>
            <person name="Albersmeier A."/>
            <person name="Kalinowski J."/>
            <person name="Ruckert C."/>
        </authorList>
    </citation>
    <scope>NUCLEOTIDE SEQUENCE</scope>
    <source>
        <strain evidence="2">JCM 4369</strain>
    </source>
</reference>
<keyword evidence="1" id="KW-0472">Membrane</keyword>